<organism evidence="8 9">
    <name type="scientific">Lacunisphaera limnophila</name>
    <dbReference type="NCBI Taxonomy" id="1838286"/>
    <lineage>
        <taxon>Bacteria</taxon>
        <taxon>Pseudomonadati</taxon>
        <taxon>Verrucomicrobiota</taxon>
        <taxon>Opitutia</taxon>
        <taxon>Opitutales</taxon>
        <taxon>Opitutaceae</taxon>
        <taxon>Lacunisphaera</taxon>
    </lineage>
</organism>
<dbReference type="Proteomes" id="UP000095228">
    <property type="component" value="Chromosome"/>
</dbReference>
<keyword evidence="5 7" id="KW-0949">S-adenosyl-L-methionine</keyword>
<dbReference type="EC" id="2.1.1.33" evidence="7"/>
<dbReference type="PATRIC" id="fig|1838286.3.peg.1043"/>
<keyword evidence="6 7" id="KW-0819">tRNA processing</keyword>
<keyword evidence="4 7" id="KW-0808">Transferase</keyword>
<dbReference type="CDD" id="cd02440">
    <property type="entry name" value="AdoMet_MTases"/>
    <property type="match status" value="1"/>
</dbReference>
<dbReference type="HAMAP" id="MF_01057">
    <property type="entry name" value="tRNA_methyltr_TrmB"/>
    <property type="match status" value="1"/>
</dbReference>
<evidence type="ECO:0000256" key="4">
    <source>
        <dbReference type="ARBA" id="ARBA00022679"/>
    </source>
</evidence>
<dbReference type="InterPro" id="IPR029063">
    <property type="entry name" value="SAM-dependent_MTases_sf"/>
</dbReference>
<dbReference type="PROSITE" id="PS51625">
    <property type="entry name" value="SAM_MT_TRMB"/>
    <property type="match status" value="1"/>
</dbReference>
<evidence type="ECO:0000256" key="2">
    <source>
        <dbReference type="ARBA" id="ARBA00003015"/>
    </source>
</evidence>
<evidence type="ECO:0000256" key="3">
    <source>
        <dbReference type="ARBA" id="ARBA00022603"/>
    </source>
</evidence>
<comment type="function">
    <text evidence="2 7">Catalyzes the formation of N(7)-methylguanine at position 46 (m7G46) in tRNA.</text>
</comment>
<feature type="binding site" evidence="7">
    <location>
        <position position="87"/>
    </location>
    <ligand>
        <name>S-adenosyl-L-methionine</name>
        <dbReference type="ChEBI" id="CHEBI:59789"/>
    </ligand>
</feature>
<dbReference type="STRING" id="1838286.Verru16b_01040"/>
<evidence type="ECO:0000256" key="1">
    <source>
        <dbReference type="ARBA" id="ARBA00000142"/>
    </source>
</evidence>
<dbReference type="OrthoDB" id="9802090at2"/>
<sequence length="208" mass="23345">MGFKPEFVEHVTQRRTALRTELAALLPPTAALVLELGCGHGHFLARYAAEHPGKLCVGVDMINDRIARARRKAQRARLPNCHFVRAEAREFIESLPPGVTFAEIWVLFPDPWPKKRHHKHRLLQPEFFEFLSNRAGEGARLYFRTDFAGYFEAVAAFIPGLKTWQPDPAAPWALEHETVFQARAPSYQSLVAVRTAQPATPVASTAPA</sequence>
<gene>
    <name evidence="7 8" type="primary">trmB</name>
    <name evidence="8" type="ORF">Verru16b_01040</name>
</gene>
<evidence type="ECO:0000313" key="8">
    <source>
        <dbReference type="EMBL" id="AOS43980.1"/>
    </source>
</evidence>
<evidence type="ECO:0000256" key="6">
    <source>
        <dbReference type="ARBA" id="ARBA00022694"/>
    </source>
</evidence>
<keyword evidence="3 7" id="KW-0489">Methyltransferase</keyword>
<proteinExistence type="inferred from homology"/>
<comment type="catalytic activity">
    <reaction evidence="1 7">
        <text>guanosine(46) in tRNA + S-adenosyl-L-methionine = N(7)-methylguanosine(46) in tRNA + S-adenosyl-L-homocysteine</text>
        <dbReference type="Rhea" id="RHEA:42708"/>
        <dbReference type="Rhea" id="RHEA-COMP:10188"/>
        <dbReference type="Rhea" id="RHEA-COMP:10189"/>
        <dbReference type="ChEBI" id="CHEBI:57856"/>
        <dbReference type="ChEBI" id="CHEBI:59789"/>
        <dbReference type="ChEBI" id="CHEBI:74269"/>
        <dbReference type="ChEBI" id="CHEBI:74480"/>
        <dbReference type="EC" id="2.1.1.33"/>
    </reaction>
</comment>
<reference evidence="8 9" key="1">
    <citation type="submission" date="2016-06" db="EMBL/GenBank/DDBJ databases">
        <title>Three novel species with peptidoglycan cell walls form the new genus Lacunisphaera gen. nov. in the family Opitutaceae of the verrucomicrobial subdivision 4.</title>
        <authorList>
            <person name="Rast P."/>
            <person name="Gloeckner I."/>
            <person name="Jogler M."/>
            <person name="Boedeker C."/>
            <person name="Jeske O."/>
            <person name="Wiegand S."/>
            <person name="Reinhardt R."/>
            <person name="Schumann P."/>
            <person name="Rohde M."/>
            <person name="Spring S."/>
            <person name="Gloeckner F.O."/>
            <person name="Jogler C."/>
        </authorList>
    </citation>
    <scope>NUCLEOTIDE SEQUENCE [LARGE SCALE GENOMIC DNA]</scope>
    <source>
        <strain evidence="8 9">IG16b</strain>
    </source>
</reference>
<feature type="binding site" evidence="7">
    <location>
        <position position="35"/>
    </location>
    <ligand>
        <name>S-adenosyl-L-methionine</name>
        <dbReference type="ChEBI" id="CHEBI:59789"/>
    </ligand>
</feature>
<dbReference type="InterPro" id="IPR055361">
    <property type="entry name" value="tRNA_methyltr_TrmB_bact"/>
</dbReference>
<dbReference type="KEGG" id="obg:Verru16b_01040"/>
<dbReference type="Pfam" id="PF02390">
    <property type="entry name" value="Methyltransf_4"/>
    <property type="match status" value="1"/>
</dbReference>
<dbReference type="GO" id="GO:0008176">
    <property type="term" value="F:tRNA (guanine(46)-N7)-methyltransferase activity"/>
    <property type="evidence" value="ECO:0007669"/>
    <property type="project" value="UniProtKB-UniRule"/>
</dbReference>
<comment type="pathway">
    <text evidence="7">tRNA modification; N(7)-methylguanine-tRNA biosynthesis.</text>
</comment>
<comment type="similarity">
    <text evidence="7">Belongs to the class I-like SAM-binding methyltransferase superfamily. TrmB family.</text>
</comment>
<dbReference type="InterPro" id="IPR003358">
    <property type="entry name" value="tRNA_(Gua-N-7)_MeTrfase_Trmb"/>
</dbReference>
<comment type="caution">
    <text evidence="7">Lacks conserved residue(s) required for the propagation of feature annotation.</text>
</comment>
<protein>
    <recommendedName>
        <fullName evidence="7">tRNA (guanine-N(7)-)-methyltransferase</fullName>
        <ecNumber evidence="7">2.1.1.33</ecNumber>
    </recommendedName>
    <alternativeName>
        <fullName evidence="7">tRNA (guanine(46)-N(7))-methyltransferase</fullName>
    </alternativeName>
    <alternativeName>
        <fullName evidence="7">tRNA(m7G46)-methyltransferase</fullName>
    </alternativeName>
</protein>
<dbReference type="SUPFAM" id="SSF53335">
    <property type="entry name" value="S-adenosyl-L-methionine-dependent methyltransferases"/>
    <property type="match status" value="1"/>
</dbReference>
<dbReference type="RefSeq" id="WP_069961284.1">
    <property type="nucleotide sequence ID" value="NZ_CP016094.1"/>
</dbReference>
<feature type="binding site" evidence="7">
    <location>
        <position position="146"/>
    </location>
    <ligand>
        <name>substrate</name>
    </ligand>
</feature>
<dbReference type="EMBL" id="CP016094">
    <property type="protein sequence ID" value="AOS43980.1"/>
    <property type="molecule type" value="Genomic_DNA"/>
</dbReference>
<name>A0A1D8ASZ4_9BACT</name>
<dbReference type="GO" id="GO:0043527">
    <property type="term" value="C:tRNA methyltransferase complex"/>
    <property type="evidence" value="ECO:0007669"/>
    <property type="project" value="TreeGrafter"/>
</dbReference>
<dbReference type="AlphaFoldDB" id="A0A1D8ASZ4"/>
<feature type="binding site" evidence="7">
    <location>
        <position position="60"/>
    </location>
    <ligand>
        <name>S-adenosyl-L-methionine</name>
        <dbReference type="ChEBI" id="CHEBI:59789"/>
    </ligand>
</feature>
<feature type="binding site" evidence="7">
    <location>
        <position position="110"/>
    </location>
    <ligand>
        <name>S-adenosyl-L-methionine</name>
        <dbReference type="ChEBI" id="CHEBI:59789"/>
    </ligand>
</feature>
<dbReference type="PANTHER" id="PTHR23417:SF14">
    <property type="entry name" value="PENTACOTRIPEPTIDE-REPEAT REGION OF PRORP DOMAIN-CONTAINING PROTEIN"/>
    <property type="match status" value="1"/>
</dbReference>
<dbReference type="PANTHER" id="PTHR23417">
    <property type="entry name" value="3-DEOXY-D-MANNO-OCTULOSONIC-ACID TRANSFERASE/TRNA GUANINE-N 7 - -METHYLTRANSFERASE"/>
    <property type="match status" value="1"/>
</dbReference>
<accession>A0A1D8ASZ4</accession>
<dbReference type="UniPathway" id="UPA00989"/>
<keyword evidence="9" id="KW-1185">Reference proteome</keyword>
<feature type="binding site" evidence="7">
    <location>
        <position position="114"/>
    </location>
    <ligand>
        <name>substrate</name>
    </ligand>
</feature>
<evidence type="ECO:0000313" key="9">
    <source>
        <dbReference type="Proteomes" id="UP000095228"/>
    </source>
</evidence>
<evidence type="ECO:0000256" key="7">
    <source>
        <dbReference type="HAMAP-Rule" id="MF_01057"/>
    </source>
</evidence>
<dbReference type="Gene3D" id="3.40.50.150">
    <property type="entry name" value="Vaccinia Virus protein VP39"/>
    <property type="match status" value="1"/>
</dbReference>
<evidence type="ECO:0000256" key="5">
    <source>
        <dbReference type="ARBA" id="ARBA00022691"/>
    </source>
</evidence>